<evidence type="ECO:0000259" key="2">
    <source>
        <dbReference type="Pfam" id="PF13439"/>
    </source>
</evidence>
<protein>
    <submittedName>
        <fullName evidence="3">Glycosyltransferase involved in cell wall biosynthesis</fullName>
    </submittedName>
</protein>
<dbReference type="OrthoDB" id="655095at2"/>
<feature type="domain" description="Glycosyltransferase subfamily 4-like N-terminal" evidence="2">
    <location>
        <begin position="18"/>
        <end position="174"/>
    </location>
</feature>
<dbReference type="Pfam" id="PF13439">
    <property type="entry name" value="Glyco_transf_4"/>
    <property type="match status" value="1"/>
</dbReference>
<dbReference type="Gene3D" id="3.40.50.2000">
    <property type="entry name" value="Glycogen Phosphorylase B"/>
    <property type="match status" value="2"/>
</dbReference>
<evidence type="ECO:0000259" key="1">
    <source>
        <dbReference type="Pfam" id="PF00534"/>
    </source>
</evidence>
<keyword evidence="4" id="KW-1185">Reference proteome</keyword>
<dbReference type="RefSeq" id="WP_109675919.1">
    <property type="nucleotide sequence ID" value="NZ_QGDT01000009.1"/>
</dbReference>
<dbReference type="PANTHER" id="PTHR45947:SF3">
    <property type="entry name" value="SULFOQUINOVOSYL TRANSFERASE SQD2"/>
    <property type="match status" value="1"/>
</dbReference>
<reference evidence="3 4" key="1">
    <citation type="submission" date="2018-03" db="EMBL/GenBank/DDBJ databases">
        <title>Genomic Encyclopedia of Archaeal and Bacterial Type Strains, Phase II (KMG-II): from individual species to whole genera.</title>
        <authorList>
            <person name="Goeker M."/>
        </authorList>
    </citation>
    <scope>NUCLEOTIDE SEQUENCE [LARGE SCALE GENOMIC DNA]</scope>
    <source>
        <strain evidence="3 4">DSM 100346</strain>
    </source>
</reference>
<dbReference type="EMBL" id="QGDT01000009">
    <property type="protein sequence ID" value="PWJ57030.1"/>
    <property type="molecule type" value="Genomic_DNA"/>
</dbReference>
<accession>A0A316AJI3</accession>
<dbReference type="Proteomes" id="UP000245880">
    <property type="component" value="Unassembled WGS sequence"/>
</dbReference>
<dbReference type="AlphaFoldDB" id="A0A316AJI3"/>
<feature type="domain" description="Glycosyl transferase family 1" evidence="1">
    <location>
        <begin position="186"/>
        <end position="334"/>
    </location>
</feature>
<evidence type="ECO:0000313" key="4">
    <source>
        <dbReference type="Proteomes" id="UP000245880"/>
    </source>
</evidence>
<proteinExistence type="predicted"/>
<organism evidence="3 4">
    <name type="scientific">Dyadobacter jejuensis</name>
    <dbReference type="NCBI Taxonomy" id="1082580"/>
    <lineage>
        <taxon>Bacteria</taxon>
        <taxon>Pseudomonadati</taxon>
        <taxon>Bacteroidota</taxon>
        <taxon>Cytophagia</taxon>
        <taxon>Cytophagales</taxon>
        <taxon>Spirosomataceae</taxon>
        <taxon>Dyadobacter</taxon>
    </lineage>
</organism>
<gene>
    <name evidence="3" type="ORF">CLV98_109139</name>
</gene>
<dbReference type="PANTHER" id="PTHR45947">
    <property type="entry name" value="SULFOQUINOVOSYL TRANSFERASE SQD2"/>
    <property type="match status" value="1"/>
</dbReference>
<dbReference type="Pfam" id="PF00534">
    <property type="entry name" value="Glycos_transf_1"/>
    <property type="match status" value="1"/>
</dbReference>
<dbReference type="SUPFAM" id="SSF53756">
    <property type="entry name" value="UDP-Glycosyltransferase/glycogen phosphorylase"/>
    <property type="match status" value="1"/>
</dbReference>
<dbReference type="InterPro" id="IPR050194">
    <property type="entry name" value="Glycosyltransferase_grp1"/>
</dbReference>
<dbReference type="InterPro" id="IPR028098">
    <property type="entry name" value="Glyco_trans_4-like_N"/>
</dbReference>
<keyword evidence="3" id="KW-0808">Transferase</keyword>
<dbReference type="InterPro" id="IPR001296">
    <property type="entry name" value="Glyco_trans_1"/>
</dbReference>
<evidence type="ECO:0000313" key="3">
    <source>
        <dbReference type="EMBL" id="PWJ57030.1"/>
    </source>
</evidence>
<comment type="caution">
    <text evidence="3">The sequence shown here is derived from an EMBL/GenBank/DDBJ whole genome shotgun (WGS) entry which is preliminary data.</text>
</comment>
<name>A0A316AJI3_9BACT</name>
<dbReference type="GO" id="GO:0016757">
    <property type="term" value="F:glycosyltransferase activity"/>
    <property type="evidence" value="ECO:0007669"/>
    <property type="project" value="InterPro"/>
</dbReference>
<sequence>MKEKIRILFFTPYASRTGSEVMLWYIFKHFDRSKFEMGVVSFRKGELVDELPADVAFYHVPDHYSLTQKLAFHLGWNPTIQGIKAAAKDFKADFWYVNTIMLPFVVEQARELNIPCVTHVHELGHTFASSSKVNFKNLIEYSDLLVGCSQIVCDILEELGAKNIKKLYSFVDLEAIQTNPENAVAIRKKLGAKATDFIWIMSGTSSERKGFDLLPELAQKLPADSTLHLVWVGRLLDDGLTYWVQKSCESIQHINIHLVGAQHNDYYNYLAAADGFMMTSRQEPFGLVMVEAAWLGKPIVAFESGGPQEFINEKTGSLIPCFDTALFADEMIRWRANIHDYDAESSKRHCIPFGTTAGMANWCEMMETFYNQKIVATEPS</sequence>